<comment type="caution">
    <text evidence="2">The sequence shown here is derived from an EMBL/GenBank/DDBJ whole genome shotgun (WGS) entry which is preliminary data.</text>
</comment>
<dbReference type="Proteomes" id="UP000681722">
    <property type="component" value="Unassembled WGS sequence"/>
</dbReference>
<dbReference type="EMBL" id="CAJNOK010015098">
    <property type="protein sequence ID" value="CAF1218434.1"/>
    <property type="molecule type" value="Genomic_DNA"/>
</dbReference>
<accession>A0A815DB58</accession>
<evidence type="ECO:0000313" key="4">
    <source>
        <dbReference type="EMBL" id="CAF4110902.1"/>
    </source>
</evidence>
<dbReference type="Proteomes" id="UP000677228">
    <property type="component" value="Unassembled WGS sequence"/>
</dbReference>
<name>A0A815DB58_9BILA</name>
<proteinExistence type="predicted"/>
<dbReference type="AlphaFoldDB" id="A0A815DB58"/>
<evidence type="ECO:0000313" key="5">
    <source>
        <dbReference type="Proteomes" id="UP000663829"/>
    </source>
</evidence>
<dbReference type="EMBL" id="CAJNOQ010012268">
    <property type="protein sequence ID" value="CAF1296037.1"/>
    <property type="molecule type" value="Genomic_DNA"/>
</dbReference>
<gene>
    <name evidence="2" type="ORF">GPM918_LOCUS28279</name>
    <name evidence="1" type="ORF">OVA965_LOCUS24796</name>
    <name evidence="4" type="ORF">SRO942_LOCUS28769</name>
    <name evidence="3" type="ORF">TMI583_LOCUS25520</name>
</gene>
<evidence type="ECO:0000313" key="1">
    <source>
        <dbReference type="EMBL" id="CAF1218434.1"/>
    </source>
</evidence>
<dbReference type="Proteomes" id="UP000682733">
    <property type="component" value="Unassembled WGS sequence"/>
</dbReference>
<sequence>MLAFMRKLRMAKSQRDELLKLVNDFFPTPNNSPTTSIKLCSSLGLTSNHQTYTFFSNCLREMKYGQCVNNNCQFSNEKINIDQIFDLCLMNLKYPSETIVRSNYDLLLNYQKVARLKRNDLTDITSSI</sequence>
<dbReference type="EMBL" id="CAJOBA010036636">
    <property type="protein sequence ID" value="CAF4026700.1"/>
    <property type="molecule type" value="Genomic_DNA"/>
</dbReference>
<dbReference type="Proteomes" id="UP000663829">
    <property type="component" value="Unassembled WGS sequence"/>
</dbReference>
<protein>
    <submittedName>
        <fullName evidence="2">Uncharacterized protein</fullName>
    </submittedName>
</protein>
<evidence type="ECO:0000313" key="3">
    <source>
        <dbReference type="EMBL" id="CAF4026700.1"/>
    </source>
</evidence>
<keyword evidence="5" id="KW-1185">Reference proteome</keyword>
<evidence type="ECO:0000313" key="2">
    <source>
        <dbReference type="EMBL" id="CAF1296037.1"/>
    </source>
</evidence>
<reference evidence="2" key="1">
    <citation type="submission" date="2021-02" db="EMBL/GenBank/DDBJ databases">
        <authorList>
            <person name="Nowell W R."/>
        </authorList>
    </citation>
    <scope>NUCLEOTIDE SEQUENCE</scope>
</reference>
<dbReference type="EMBL" id="CAJOBC010035080">
    <property type="protein sequence ID" value="CAF4110902.1"/>
    <property type="molecule type" value="Genomic_DNA"/>
</dbReference>
<organism evidence="2 5">
    <name type="scientific">Didymodactylos carnosus</name>
    <dbReference type="NCBI Taxonomy" id="1234261"/>
    <lineage>
        <taxon>Eukaryota</taxon>
        <taxon>Metazoa</taxon>
        <taxon>Spiralia</taxon>
        <taxon>Gnathifera</taxon>
        <taxon>Rotifera</taxon>
        <taxon>Eurotatoria</taxon>
        <taxon>Bdelloidea</taxon>
        <taxon>Philodinida</taxon>
        <taxon>Philodinidae</taxon>
        <taxon>Didymodactylos</taxon>
    </lineage>
</organism>